<feature type="repeat" description="ANK" evidence="3">
    <location>
        <begin position="357"/>
        <end position="389"/>
    </location>
</feature>
<evidence type="ECO:0000259" key="4">
    <source>
        <dbReference type="PROSITE" id="PS51382"/>
    </source>
</evidence>
<feature type="domain" description="SPX" evidence="4">
    <location>
        <begin position="1"/>
        <end position="163"/>
    </location>
</feature>
<dbReference type="SMART" id="SM00248">
    <property type="entry name" value="ANK"/>
    <property type="match status" value="7"/>
</dbReference>
<feature type="repeat" description="ANK" evidence="3">
    <location>
        <begin position="457"/>
        <end position="489"/>
    </location>
</feature>
<dbReference type="PROSITE" id="PS51704">
    <property type="entry name" value="GP_PDE"/>
    <property type="match status" value="1"/>
</dbReference>
<dbReference type="InterPro" id="IPR004331">
    <property type="entry name" value="SPX_dom"/>
</dbReference>
<protein>
    <submittedName>
        <fullName evidence="6">Phosphate system positive regulatory protein pho81</fullName>
    </submittedName>
</protein>
<organism evidence="6 7">
    <name type="scientific">Basidiobolus ranarum</name>
    <dbReference type="NCBI Taxonomy" id="34480"/>
    <lineage>
        <taxon>Eukaryota</taxon>
        <taxon>Fungi</taxon>
        <taxon>Fungi incertae sedis</taxon>
        <taxon>Zoopagomycota</taxon>
        <taxon>Entomophthoromycotina</taxon>
        <taxon>Basidiobolomycetes</taxon>
        <taxon>Basidiobolales</taxon>
        <taxon>Basidiobolaceae</taxon>
        <taxon>Basidiobolus</taxon>
    </lineage>
</organism>
<dbReference type="PROSITE" id="PS50297">
    <property type="entry name" value="ANK_REP_REGION"/>
    <property type="match status" value="6"/>
</dbReference>
<dbReference type="SUPFAM" id="SSF48403">
    <property type="entry name" value="Ankyrin repeat"/>
    <property type="match status" value="1"/>
</dbReference>
<dbReference type="Pfam" id="PF03105">
    <property type="entry name" value="SPX"/>
    <property type="match status" value="2"/>
</dbReference>
<dbReference type="InterPro" id="IPR002110">
    <property type="entry name" value="Ankyrin_rpt"/>
</dbReference>
<dbReference type="CDD" id="cd14483">
    <property type="entry name" value="SPX_PHO81_NUC-2_like"/>
    <property type="match status" value="1"/>
</dbReference>
<accession>A0ABR2WHX5</accession>
<evidence type="ECO:0000313" key="7">
    <source>
        <dbReference type="Proteomes" id="UP001479436"/>
    </source>
</evidence>
<feature type="repeat" description="ANK" evidence="3">
    <location>
        <begin position="391"/>
        <end position="423"/>
    </location>
</feature>
<dbReference type="InterPro" id="IPR057506">
    <property type="entry name" value="C2_GPCPD1"/>
</dbReference>
<sequence length="1050" mass="117897">MKFGKYIQTQQFPEWASYYVNYKGLKKIINNLGHEEVPVSSDVLLQNTLGGGADARSRLLQSQKAAFFFKLERELEKVNIFYLQKESDLKVRLRTLIDKKKILQSRTSYSLSSLASLREAFAQFQHDLNKLQQFVEINATGFRKILKKWDKQSKSSTKELYLSRQVEVQPCFNRDIIAELADSAATNLLELENMSEGLPLQSPAIERSSMQTGESYAAADDLEAELFTVLQSGRIIEAQEILDRRLVKPTSEERDSISRVFWRACSEVLTEFLLPLINTGFVNFNYADDISDRTCLHEAAINGRSDILAMCVKNGSDLHSNDVYGRKALHYASMYGYDECVTYLLDSGAEISPLDHDGFNPLIYAVINGHTKCVELFLERGAEIEPRPTNNGHIPLLLACQYGHKDIATLLLSKGAKIIPNSEGLYPLHLTSREGHVMLSKLLVENGAQLDTTDTFHGWTPIFYATSEGHEECVRILLDAGCKVNVRDDSGATPIFYGAIEGHAKCVKMLLEAGVRTDIAVEPMEPVVPSVPVPHDSGDENDDIDAIPSLELPPPIIPFRIYGHNYLDKKYQIHMTLGHLSTKSSRPPVRLYGNSRLSSLKLVISPKPDTGIIPHSVILPLGDKRESFTFQVDSLNNFSVDFEIFPTFGSKVIGKAVSLPSVFNNEHGYRILNKHYSGGKVICPFLDTHLKVVGELAFEFLVIKPFQEVKLEIGGRIETYWKSTSAAKPSPATSDSLLGDVNNPNLSLITASSLADEYIQLVVQVTRDMVPVVYPNWYLPVEGFDLCVSNVSYKQFKSIAEKLNQTADMMDWNGSTSSSDLVKKVTHSFMSLEEVFKTLPSSIGLGIDIKYPTSTEMNIFKLGDVTDINDFVDTVLQVVYRHANTYKHNETPLPVDKTQRNIIFTSFNPSICRVVNWKQPNYAVFFSTYCGFKSESLCLRRKRKETEQVSLIESEYYDEEYEEDARRLSIKEAVKFSRRNNLLGIMCEATPLVQVPSLIQSIKESGLILASFGPLNDDPKNVQLQEAYGVDAIVSNGTVRYSKAQNMEFM</sequence>
<comment type="caution">
    <text evidence="6">The sequence shown here is derived from an EMBL/GenBank/DDBJ whole genome shotgun (WGS) entry which is preliminary data.</text>
</comment>
<name>A0ABR2WHX5_9FUNG</name>
<dbReference type="Gene3D" id="3.20.20.190">
    <property type="entry name" value="Phosphatidylinositol (PI) phosphodiesterase"/>
    <property type="match status" value="1"/>
</dbReference>
<dbReference type="PANTHER" id="PTHR24198:SF165">
    <property type="entry name" value="ANKYRIN REPEAT-CONTAINING PROTEIN-RELATED"/>
    <property type="match status" value="1"/>
</dbReference>
<reference evidence="6 7" key="1">
    <citation type="submission" date="2023-04" db="EMBL/GenBank/DDBJ databases">
        <title>Genome of Basidiobolus ranarum AG-B5.</title>
        <authorList>
            <person name="Stajich J.E."/>
            <person name="Carter-House D."/>
            <person name="Gryganskyi A."/>
        </authorList>
    </citation>
    <scope>NUCLEOTIDE SEQUENCE [LARGE SCALE GENOMIC DNA]</scope>
    <source>
        <strain evidence="6 7">AG-B5</strain>
    </source>
</reference>
<dbReference type="Gene3D" id="1.25.40.20">
    <property type="entry name" value="Ankyrin repeat-containing domain"/>
    <property type="match status" value="1"/>
</dbReference>
<dbReference type="PANTHER" id="PTHR24198">
    <property type="entry name" value="ANKYRIN REPEAT AND PROTEIN KINASE DOMAIN-CONTAINING PROTEIN"/>
    <property type="match status" value="1"/>
</dbReference>
<dbReference type="InterPro" id="IPR017946">
    <property type="entry name" value="PLC-like_Pdiesterase_TIM-brl"/>
</dbReference>
<gene>
    <name evidence="6" type="primary">PHO81_2</name>
    <name evidence="6" type="ORF">K7432_014371</name>
</gene>
<feature type="domain" description="GP-PDE" evidence="5">
    <location>
        <begin position="714"/>
        <end position="1045"/>
    </location>
</feature>
<keyword evidence="7" id="KW-1185">Reference proteome</keyword>
<dbReference type="PROSITE" id="PS51382">
    <property type="entry name" value="SPX"/>
    <property type="match status" value="1"/>
</dbReference>
<dbReference type="Proteomes" id="UP001479436">
    <property type="component" value="Unassembled WGS sequence"/>
</dbReference>
<evidence type="ECO:0000256" key="1">
    <source>
        <dbReference type="ARBA" id="ARBA00022737"/>
    </source>
</evidence>
<dbReference type="InterPro" id="IPR036770">
    <property type="entry name" value="Ankyrin_rpt-contain_sf"/>
</dbReference>
<dbReference type="EMBL" id="JASJQH010001610">
    <property type="protein sequence ID" value="KAK9761041.1"/>
    <property type="molecule type" value="Genomic_DNA"/>
</dbReference>
<dbReference type="InterPro" id="IPR030395">
    <property type="entry name" value="GP_PDE_dom"/>
</dbReference>
<evidence type="ECO:0000256" key="2">
    <source>
        <dbReference type="ARBA" id="ARBA00023043"/>
    </source>
</evidence>
<dbReference type="Pfam" id="PF25329">
    <property type="entry name" value="C2_GDE1"/>
    <property type="match status" value="1"/>
</dbReference>
<feature type="repeat" description="ANK" evidence="3">
    <location>
        <begin position="490"/>
        <end position="522"/>
    </location>
</feature>
<keyword evidence="2 3" id="KW-0040">ANK repeat</keyword>
<evidence type="ECO:0000256" key="3">
    <source>
        <dbReference type="PROSITE-ProRule" id="PRU00023"/>
    </source>
</evidence>
<evidence type="ECO:0000259" key="5">
    <source>
        <dbReference type="PROSITE" id="PS51704"/>
    </source>
</evidence>
<dbReference type="PROSITE" id="PS50088">
    <property type="entry name" value="ANK_REPEAT"/>
    <property type="match status" value="7"/>
</dbReference>
<feature type="repeat" description="ANK" evidence="3">
    <location>
        <begin position="423"/>
        <end position="455"/>
    </location>
</feature>
<dbReference type="SUPFAM" id="SSF51695">
    <property type="entry name" value="PLC-like phosphodiesterases"/>
    <property type="match status" value="1"/>
</dbReference>
<feature type="repeat" description="ANK" evidence="3">
    <location>
        <begin position="324"/>
        <end position="356"/>
    </location>
</feature>
<dbReference type="Pfam" id="PF12796">
    <property type="entry name" value="Ank_2"/>
    <property type="match status" value="3"/>
</dbReference>
<evidence type="ECO:0000313" key="6">
    <source>
        <dbReference type="EMBL" id="KAK9761041.1"/>
    </source>
</evidence>
<keyword evidence="1" id="KW-0677">Repeat</keyword>
<feature type="repeat" description="ANK" evidence="3">
    <location>
        <begin position="291"/>
        <end position="323"/>
    </location>
</feature>
<dbReference type="Pfam" id="PF03009">
    <property type="entry name" value="GDPD"/>
    <property type="match status" value="1"/>
</dbReference>
<proteinExistence type="predicted"/>